<evidence type="ECO:0000313" key="1">
    <source>
        <dbReference type="EMBL" id="VXC80836.1"/>
    </source>
</evidence>
<dbReference type="KEGG" id="bww:bwei_2027"/>
<sequence length="50" mass="5695">MSSPIMYAPSFTMRVSSYNGRLTFTIGYHTPDTSKEKVDKFLESMVNQLS</sequence>
<gene>
    <name evidence="1" type="ORF">BACI71_70524</name>
</gene>
<dbReference type="AlphaFoldDB" id="A0A654BJT5"/>
<reference evidence="1 2" key="1">
    <citation type="submission" date="2019-10" db="EMBL/GenBank/DDBJ databases">
        <authorList>
            <person name="Karimi E."/>
        </authorList>
    </citation>
    <scope>NUCLEOTIDE SEQUENCE [LARGE SCALE GENOMIC DNA]</scope>
    <source>
        <strain evidence="1">Bacillus sp. 71</strain>
    </source>
</reference>
<dbReference type="EMBL" id="CABWMC010000032">
    <property type="protein sequence ID" value="VXC80836.1"/>
    <property type="molecule type" value="Genomic_DNA"/>
</dbReference>
<name>A0A654BJT5_BACMY</name>
<organism evidence="1 2">
    <name type="scientific">Bacillus mycoides</name>
    <dbReference type="NCBI Taxonomy" id="1405"/>
    <lineage>
        <taxon>Bacteria</taxon>
        <taxon>Bacillati</taxon>
        <taxon>Bacillota</taxon>
        <taxon>Bacilli</taxon>
        <taxon>Bacillales</taxon>
        <taxon>Bacillaceae</taxon>
        <taxon>Bacillus</taxon>
        <taxon>Bacillus cereus group</taxon>
    </lineage>
</organism>
<evidence type="ECO:0000313" key="2">
    <source>
        <dbReference type="Proteomes" id="UP000437562"/>
    </source>
</evidence>
<accession>A0A654BJT5</accession>
<dbReference type="Proteomes" id="UP000437562">
    <property type="component" value="Unassembled WGS sequence"/>
</dbReference>
<protein>
    <submittedName>
        <fullName evidence="1">Uncharacterized protein</fullName>
    </submittedName>
</protein>
<dbReference type="Gene3D" id="3.30.559.30">
    <property type="entry name" value="Nonribosomal peptide synthetase, condensation domain"/>
    <property type="match status" value="1"/>
</dbReference>
<proteinExistence type="predicted"/>